<dbReference type="STRING" id="1123034.GCA_000685805_02256"/>
<feature type="region of interest" description="Disordered" evidence="3">
    <location>
        <begin position="1449"/>
        <end position="1470"/>
    </location>
</feature>
<feature type="region of interest" description="Disordered" evidence="3">
    <location>
        <begin position="2013"/>
        <end position="2048"/>
    </location>
</feature>
<dbReference type="Pfam" id="PF17936">
    <property type="entry name" value="Big_6"/>
    <property type="match status" value="5"/>
</dbReference>
<proteinExistence type="predicted"/>
<feature type="domain" description="Minor extracellular protease Epr GA-like" evidence="6">
    <location>
        <begin position="568"/>
        <end position="657"/>
    </location>
</feature>
<feature type="domain" description="Minor extracellular protease Epr GA-like" evidence="6">
    <location>
        <begin position="2486"/>
        <end position="2580"/>
    </location>
</feature>
<feature type="domain" description="Minor extracellular protease Epr GA-like" evidence="6">
    <location>
        <begin position="1720"/>
        <end position="1809"/>
    </location>
</feature>
<feature type="coiled-coil region" evidence="2">
    <location>
        <begin position="768"/>
        <end position="820"/>
    </location>
</feature>
<evidence type="ECO:0000259" key="5">
    <source>
        <dbReference type="Pfam" id="PF19077"/>
    </source>
</evidence>
<feature type="domain" description="Minor extracellular protease Epr GA-like" evidence="6">
    <location>
        <begin position="2198"/>
        <end position="2292"/>
    </location>
</feature>
<feature type="compositionally biased region" description="Basic and acidic residues" evidence="3">
    <location>
        <begin position="416"/>
        <end position="444"/>
    </location>
</feature>
<evidence type="ECO:0000256" key="2">
    <source>
        <dbReference type="SAM" id="Coils"/>
    </source>
</evidence>
<feature type="region of interest" description="Disordered" evidence="3">
    <location>
        <begin position="193"/>
        <end position="212"/>
    </location>
</feature>
<feature type="compositionally biased region" description="Basic and acidic residues" evidence="3">
    <location>
        <begin position="1856"/>
        <end position="1884"/>
    </location>
</feature>
<feature type="compositionally biased region" description="Basic and acidic residues" evidence="3">
    <location>
        <begin position="704"/>
        <end position="732"/>
    </location>
</feature>
<sequence length="4818" mass="501771">MQKIIVKVNNATQVVAEHTVITQDGKPTIIKASQKVNYEFFDTKTGYAPQHIVTKRVDNDLHVSMQGNGEESDLIIEGFYDETDSALIGLGEDGQYHYYLPDSGDVADYITELIPGSAEGQVLGSESYLVPWWVGATQGETFNALPWLVGLAGVGIVGAASSSDGSSSSSSVPPSQDEDKLPSDAKDAIDKAVQAEKEAQDAIDKANEDGVITPEEQQAIENANKALEDAKKEAQDKIDQLPDSTGKKDLQDKLDEIGNGVDVPEATDKDGDGLDDATAKDVQEAIDKVKEAEQAAKDALDKANEDGVITPEEQQAIEDANKALEDAKKEAQDKIDQLSDSTGKKDLQDKLDEIGNGVEVPAVTDSTGDGLDDAAAQDAQDAIDKAKDAQQAAQDALDKAKEDGVITPEEQQAIEDANKALEDAKKEAQDKIDQLPDSTGKDDLQGQLNEIGNGVDVPEATDKDGDGVDDATAETIQGLIDKAIAAEEAANKALEDAKGEDGLITPAEQQAIENANKAVADAKDTAQQEINKLDPSKGKEILQGKLDAVNGVEVPAVNDKNSDDIDDLTDAQNKVAAAEEAQREVEQALKDAQANGSITQQEHDDLQDLQDKVVAAKKAAQEAINLLDPSKDKEDLQAKLGEVDGIVVPAVTDSTGDGLDDAAAQDAQDAIDKAKDAQQAAQDALDKAKEDGVITPEEQQAIEDANKALEDAKKEAQDKIDQLPDSTGKDDLQGQLNEIGNGVDVPEATDKDGDGVDDATAETIQGLIDKAIAAEEAANKALEDAKGEDGLITPAEQQAIENANKAVADAKDTAQQEINKLDPSKGKETLQGKLDAVNGVEVPAVNDKNSDDIDDLTDAQNKVAAAEEAQREVEQALKDAQANGSITQQEHDDLQDLQDKVVAAKKAAQEAINLLDPSKDKEDLQAKLGEVDGIVVPAVTDSTGDGLDDAAAQDAQDAIDKAKEAQQAAQDALDKAKEDGVITPEEQQAIEDANKALEDAKQEAKDKIDQLPDSTGKDDLQGQLNEIGNGVDVPEATDKDGDGVDDATAETIQGLIDKAIAAEEAANKALEDAKGEDGLITPAEQQAIENANKAVADAKDTAQQEINKLDPSKGKETLQGKLDAVNGVEVPAVNDKNSDDIDDLTDAQNKVAAAEEAQREVEQALKDAQANGSITQQEHDDLQDLQDKVVAAKKAAQEAINLLDPSKDKEDLQAKLGEVDGIVVPAVTDSTGDGLDDAAAQDAQDAIDKAKEAQQAAQDALDKAKEDGVITPEEQQAIEDANKALEDAKQEAKDKIDQLPDSTGKDDLQGQLNEIGNGVDVPEATDKDGDGVDDATAETIQGLIDKAIAAEEAANKALEDAKGEDGLITPAEQQAIENANKAVADAKDTAQQEINKLDPSKGKETLQGKLDAVNGVEVPAVNDKNSDDIDDLTDAQNKVAAAEEAQREVEQALKDAQANGSITQQEHDDLQDLQDKVVAAKKAAQEAINLLDPSKDKEDLQAKLGEVDGIVVPAVTDSTGDGLDDAAAQDAQDAIDKAKDAQQAAQDALDKAKEDGVITPEEQQAIEDANKALEDAKKEAQDKIDQLPDSTGKDDLQGQLNEIGNGVDVPEATDKDGDGVDDATAETIQGLIDKAIAAEEAANKALEDAKGEDGLITPAEQQAIENANKAVADAKDTAQQEINKLDPSKGKETLQGKLDAVNGVEVPAVNDKNSDDIDDLTDAQNKVAAAEEAQREVEQALKDAQANGSITQQEHDDLQDLQDKVVAAKKAAQEAINLLDPSKDKEDLQAKLGEVDGIVVPAVTDSTGDGLDDAAAQDAQDAIDKAKEAQQAAQDALDKAKEDGVITPEEQQAIEDANKALEDAKQEAKDKIDQLPDSTGKDDLQGQLNEIGNGVDVPEATDKDGDGVDDATAETIQGLIDKAIAAEEAANKALEDAKGEDGLITPAEQEAIENANKSVADAKDTAQQEINKLDPSKGKEALQGKLDAVNGVEVPAVNDKNSDDIDDLTDAQNKVAAAEEAQREAEQALKDAEANGSITQQEHDDLQDLQDKVVEAKQAAQEAINLLDPSKDKEDLQAKLGEVDGIVVPAVTDSTGDGLDDAAAQDAQDAIDKAKDAQQAAQDALDKAKEDGVITPEEQQAIEDANKALEDAKQEAKDKIDQLPDSTGKDDLQGQLNEIGNGVDVPEATDKDGDGVDDATAETIQGLIDKAIAAEEAANKALEDAKGEDGLITPAEQQAIENANKAVADAKDTAQQEINKLDPSKGKETLQGKLDAVNGVEVPAVNDKNSDDIDDLTDAQNKVAAAEEAQREAEQALKDAQANGSITQQEHDDLQDLQDKVVAAKKAAQEAINLLDPSKDKEDLQAKLGEVDGIVVPAVTDSTGDGLDDAAAQDAQDAIDKAKEAQQAAQDALDKAKEDGVITPEEQQAIEDANKALEDAKQEAKDKIDQLPDSTGKDDLQGQLNEIGNGVDVPEATDKDGDGVDDATAETIQGLIDKAIAAEEAAKAKLEEVKGEDGLITPAEQEAIENANKSVADAKDTAQQEINKLDPSKGKEALQGKLDAVNGVEVPAVNDKNSDDIDDLTDAQNKVAAAEEAQREAEQALKDAEANGSITQQEHDDLQDLQDKVVEAKQAAQEAINLLDPSKDKEDLQAKLGEVDGIVVPEVTDVTPPETLDAEFNEAGTQVTGTTEPGATVEIKDANGSIIGTAVADEQGDYTADLTTPLTNGEAVTVTATDKAGNTTDPVDATAPDSTAPEAPVVEINEDGTQVTVTGEEGASVTITLPNGGPIEGTIENGSFTAELAPALTNGEDVSVTLTDGSNNESVAGTATAPDLTAPESVTAEFNEAGTQVTGTTEPGATVEIKDANGSIIGTAVADKETGEYTADLTIPLTNGETVTVTATDKAGNSTDPVNATARDTTKPDAPVVEISDTGEEVTVTGEKGTSVSITVPGVDKPITGTIGEEGSFTATLDPALTNGEEVSVTLKDGSGNTSESGTTTAPDLTGPDSITAQITDNGAAVTGQTEAGATVEVKDAAGKTIGTTKANADGNYTILLSPALTNSETITVTATDIAGNPGKSVDAVAPDLTAPSVPTIEVPEPTGANGEYNKGDVDENGNVTVTIKLPDDAEVDDVLILNGQEIAITEDMLTEGHQESVKPGSEVTASVKDAAGNLGMSATKQLATADTIAPEAPIITVPVPSAGADAEYNKGDVNDDGTITVNIKPRPDAQINDVLTIVVEGSQPVEVTITEDILLNGHDINIQPGSKVTASVKDAAGNVGSSEEATVPTADTDISTPQIGLENDTGSEDTDGITNDGTLSITGTDEGDEIVSVVAVKVDGSRLTLEATSEGSYVLPEGKYEKVVVTTQDAAGNTATAETGAITVDKTSPSLNISVDIIAEDDIINAAEAGSTITITGHVTGEYNADDTVTLTVNGNSNYSGKVTAEGSFSIEVTGSDLAEDSKVGVSVTTTDTAGNQGTAMAERPYEVDVVVPGQPVITFPENIDDNGYINIEENGTGYNVSNTPIRVTLPEGTEAGDIIELSTRLTDENSLETTQSIKIIVSETDITKGYAERLVNINSDTTGSTLEVTATVTDAAGNTSQDGTASIMIDTIAPQVAIEFDGIESSGSDSESYIATDSKHEVSFIFNEPVENFDLSKVNITSGGGTLSDLTGPIEINGEYVFKAIYTAPSSIPIGQESIEIELSIGNDVATDAAGNGNKDANDANNKVQIVVSKPAELESLVIKDDFISSSRPGFENTASNHYGVEGAYTGVVADSSVSNEQTELKGITNDTTPVVSIVLDGPVLQGQKVTVTGMQVDSQNNIIGDPIELDIANASMETNRVTGQVTYSWANEALPITDTKGREFVYKASITEVDGVTETANKEVSFILDTVAESPVVTGYDIIDGQGVITGKYSEPGGKVFVDVNKNGIFNFDEGEIATTVDQNGEWKLTLTIEQTKMIADIKNYNGSRSNPEVIEGAFDTYLPLSFVDKAGNTSTEFAEFYYFNNNDNGALSTSDLVPADRPETATGGWIEGQTGDYDGDGVGNWELRFDQNNAGQIILVERNIATYSLSAANRFSIITGKGDDVMIVKGVQNTNTSVYMGEGNDVYSIARLAGSGNAGSIVVDMGSGHNKILINGQAANDAIDLSTIKALGGDDLLDVTGGGIRRSNIDLGDGNNQILTYNLGGLGTTNITTGKDNDYLKVDNAVSSTNINLGDGINKIDINKYINSSTSINTGKHADTVNIGTYVSGSSTINLGGGDNTLTIGESVSGSASIVTGTGKDTVDIKTYLESASVKLGDGDNTLNIGSYVSGSASIKTGNDADTVTIGSYVNNSTVDLGDGGNTLTIGDYVSNSASIITGTGKDTVDIKNYVDNATIKLGDGGSELNIGTSVTGESYIETGSGKDIVTIGNEILHTTIDLGDGDNELTTGSDLRGTSSISAGSGNDIITIGGEVTSTSGGYLAHKVKIEAGDGDNVITVGKKEDAGTERGLYAIHGGQEAFIITGKDKDIITVHGDMVGKNAIINSGAGNDTVNVGGYAYAEAKIYTGEGRDTVNINYLGSSGGAPLVDTGADNDEVTIGTFSKGDIVLGAGEDKLSITTMTGGTVYTGTKEANEDNEVDTVKVDNLQGGIINLGANDVLTSFNNVDGINMTGGSVVFASGDDSSNTVKFNNLYGGTIDLGSGDDVIEFAGNNKIIDMTGTNNIKGGTGVDTLVMTGSGNSISANELFSVEIVDLGNKGNTFNTGLALAYNSSTGNLDSGYKGLFIKGGSNDTVNLGGLGWKDAGTTIEYGGNSYFEYSASNRTIYIDTNIEPVL</sequence>
<feature type="domain" description="Minor extracellular protease Epr GA-like" evidence="6">
    <location>
        <begin position="182"/>
        <end position="273"/>
    </location>
</feature>
<feature type="compositionally biased region" description="Basic and acidic residues" evidence="3">
    <location>
        <begin position="2020"/>
        <end position="2033"/>
    </location>
</feature>
<feature type="compositionally biased region" description="Basic and acidic residues" evidence="3">
    <location>
        <begin position="319"/>
        <end position="353"/>
    </location>
</feature>
<feature type="domain" description="Minor extracellular protease Epr GA-like" evidence="6">
    <location>
        <begin position="276"/>
        <end position="369"/>
    </location>
</feature>
<feature type="region of interest" description="Disordered" evidence="3">
    <location>
        <begin position="1669"/>
        <end position="1695"/>
    </location>
</feature>
<dbReference type="InterPro" id="IPR044016">
    <property type="entry name" value="Big_13"/>
</dbReference>
<feature type="domain" description="Minor extracellular protease Epr GA-like" evidence="6">
    <location>
        <begin position="2389"/>
        <end position="2483"/>
    </location>
</feature>
<feature type="compositionally biased region" description="Basic and acidic residues" evidence="3">
    <location>
        <begin position="1672"/>
        <end position="1694"/>
    </location>
</feature>
<protein>
    <submittedName>
        <fullName evidence="7">Uncharacterized protein</fullName>
    </submittedName>
</protein>
<feature type="coiled-coil region" evidence="2">
    <location>
        <begin position="480"/>
        <end position="532"/>
    </location>
</feature>
<feature type="domain" description="Bacterial Ig" evidence="4">
    <location>
        <begin position="2838"/>
        <end position="2920"/>
    </location>
</feature>
<feature type="coiled-coil region" evidence="2">
    <location>
        <begin position="2208"/>
        <end position="2260"/>
    </location>
</feature>
<dbReference type="InterPro" id="IPR013783">
    <property type="entry name" value="Ig-like_fold"/>
</dbReference>
<feature type="compositionally biased region" description="Basic and acidic residues" evidence="3">
    <location>
        <begin position="2536"/>
        <end position="2557"/>
    </location>
</feature>
<dbReference type="Pfam" id="PF19077">
    <property type="entry name" value="Big_13"/>
    <property type="match status" value="1"/>
</dbReference>
<accession>A0A379LJP7</accession>
<dbReference type="PANTHER" id="PTHR23160">
    <property type="entry name" value="SYNAPTONEMAL COMPLEX PROTEIN-RELATED"/>
    <property type="match status" value="1"/>
</dbReference>
<feature type="compositionally biased region" description="Basic and acidic residues" evidence="3">
    <location>
        <begin position="992"/>
        <end position="1020"/>
    </location>
</feature>
<feature type="compositionally biased region" description="Basic and acidic residues" evidence="3">
    <location>
        <begin position="2308"/>
        <end position="2317"/>
    </location>
</feature>
<feature type="domain" description="Bacterial Ig" evidence="4">
    <location>
        <begin position="2924"/>
        <end position="3004"/>
    </location>
</feature>
<feature type="domain" description="Minor extracellular protease Epr GA-like" evidence="6">
    <location>
        <begin position="1237"/>
        <end position="1331"/>
    </location>
</feature>
<feature type="coiled-coil region" evidence="2">
    <location>
        <begin position="1344"/>
        <end position="1396"/>
    </location>
</feature>
<feature type="region of interest" description="Disordered" evidence="3">
    <location>
        <begin position="1517"/>
        <end position="1626"/>
    </location>
</feature>
<organism evidence="7 8">
    <name type="scientific">Psychrobacter phenylpyruvicus</name>
    <dbReference type="NCBI Taxonomy" id="29432"/>
    <lineage>
        <taxon>Bacteria</taxon>
        <taxon>Pseudomonadati</taxon>
        <taxon>Pseudomonadota</taxon>
        <taxon>Gammaproteobacteria</taxon>
        <taxon>Moraxellales</taxon>
        <taxon>Moraxellaceae</taxon>
        <taxon>Psychrobacter</taxon>
    </lineage>
</organism>
<feature type="compositionally biased region" description="Basic and acidic residues" evidence="3">
    <location>
        <begin position="228"/>
        <end position="256"/>
    </location>
</feature>
<feature type="domain" description="Minor extracellular protease Epr GA-like" evidence="6">
    <location>
        <begin position="470"/>
        <end position="564"/>
    </location>
</feature>
<feature type="compositionally biased region" description="Basic and acidic residues" evidence="3">
    <location>
        <begin position="1960"/>
        <end position="1981"/>
    </location>
</feature>
<feature type="compositionally biased region" description="Basic and acidic residues" evidence="3">
    <location>
        <begin position="580"/>
        <end position="589"/>
    </location>
</feature>
<feature type="domain" description="Bacterial Ig" evidence="4">
    <location>
        <begin position="2675"/>
        <end position="2753"/>
    </location>
</feature>
<feature type="region of interest" description="Disordered" evidence="3">
    <location>
        <begin position="940"/>
        <end position="1046"/>
    </location>
</feature>
<dbReference type="InterPro" id="IPR041498">
    <property type="entry name" value="Big_6"/>
</dbReference>
<feature type="region of interest" description="Disordered" evidence="3">
    <location>
        <begin position="160"/>
        <end position="183"/>
    </location>
</feature>
<feature type="domain" description="Minor extracellular protease Epr GA-like" evidence="6">
    <location>
        <begin position="758"/>
        <end position="852"/>
    </location>
</feature>
<feature type="domain" description="Minor extracellular protease Epr GA-like" evidence="6">
    <location>
        <begin position="373"/>
        <end position="467"/>
    </location>
</feature>
<evidence type="ECO:0000313" key="7">
    <source>
        <dbReference type="EMBL" id="SUD90651.1"/>
    </source>
</evidence>
<feature type="region of interest" description="Disordered" evidence="3">
    <location>
        <begin position="1739"/>
        <end position="1758"/>
    </location>
</feature>
<evidence type="ECO:0000256" key="3">
    <source>
        <dbReference type="SAM" id="MobiDB-lite"/>
    </source>
</evidence>
<evidence type="ECO:0000259" key="4">
    <source>
        <dbReference type="Pfam" id="PF17936"/>
    </source>
</evidence>
<feature type="region of interest" description="Disordered" evidence="3">
    <location>
        <begin position="2093"/>
        <end position="2198"/>
    </location>
</feature>
<feature type="domain" description="Bacterial Ig" evidence="4">
    <location>
        <begin position="2756"/>
        <end position="2835"/>
    </location>
</feature>
<reference evidence="7 8" key="1">
    <citation type="submission" date="2018-06" db="EMBL/GenBank/DDBJ databases">
        <authorList>
            <consortium name="Pathogen Informatics"/>
            <person name="Doyle S."/>
        </authorList>
    </citation>
    <scope>NUCLEOTIDE SEQUENCE [LARGE SCALE GENOMIC DNA]</scope>
    <source>
        <strain evidence="7 8">NCTC10526</strain>
    </source>
</reference>
<feature type="compositionally biased region" description="Basic and acidic residues" evidence="3">
    <location>
        <begin position="1280"/>
        <end position="1308"/>
    </location>
</feature>
<feature type="region of interest" description="Disordered" evidence="3">
    <location>
        <begin position="3279"/>
        <end position="3315"/>
    </location>
</feature>
<dbReference type="Proteomes" id="UP000254123">
    <property type="component" value="Unassembled WGS sequence"/>
</dbReference>
<feature type="domain" description="Minor extracellular protease Epr GA-like" evidence="6">
    <location>
        <begin position="1144"/>
        <end position="1233"/>
    </location>
</feature>
<feature type="region of interest" description="Disordered" evidence="3">
    <location>
        <begin position="2380"/>
        <end position="2486"/>
    </location>
</feature>
<dbReference type="InterPro" id="IPR054725">
    <property type="entry name" value="Epr_GA-like"/>
</dbReference>
<feature type="region of interest" description="Disordered" evidence="3">
    <location>
        <begin position="573"/>
        <end position="606"/>
    </location>
</feature>
<dbReference type="EMBL" id="UGVC01000001">
    <property type="protein sequence ID" value="SUD90651.1"/>
    <property type="molecule type" value="Genomic_DNA"/>
</dbReference>
<feature type="region of interest" description="Disordered" evidence="3">
    <location>
        <begin position="1804"/>
        <end position="1913"/>
    </location>
</feature>
<feature type="domain" description="Minor extracellular protease Epr GA-like" evidence="6">
    <location>
        <begin position="1910"/>
        <end position="2004"/>
    </location>
</feature>
<feature type="compositionally biased region" description="Basic and acidic residues" evidence="3">
    <location>
        <begin position="868"/>
        <end position="877"/>
    </location>
</feature>
<feature type="domain" description="Minor extracellular protease Epr GA-like" evidence="6">
    <location>
        <begin position="1047"/>
        <end position="1140"/>
    </location>
</feature>
<feature type="coiled-coil region" evidence="2">
    <location>
        <begin position="2584"/>
        <end position="2642"/>
    </location>
</feature>
<feature type="compositionally biased region" description="Basic and acidic residues" evidence="3">
    <location>
        <begin position="1096"/>
        <end position="1117"/>
    </location>
</feature>
<keyword evidence="8" id="KW-1185">Reference proteome</keyword>
<feature type="domain" description="Minor extracellular protease Epr GA-like" evidence="6">
    <location>
        <begin position="1813"/>
        <end position="1907"/>
    </location>
</feature>
<feature type="domain" description="Bacterial Ig" evidence="4">
    <location>
        <begin position="3010"/>
        <end position="3088"/>
    </location>
</feature>
<feature type="domain" description="Minor extracellular protease Epr GA-like" evidence="6">
    <location>
        <begin position="949"/>
        <end position="1043"/>
    </location>
</feature>
<feature type="domain" description="Minor extracellular protease Epr GA-like" evidence="6">
    <location>
        <begin position="2101"/>
        <end position="2195"/>
    </location>
</feature>
<feature type="domain" description="Minor extracellular protease Epr GA-like" evidence="6">
    <location>
        <begin position="1432"/>
        <end position="1521"/>
    </location>
</feature>
<evidence type="ECO:0000313" key="8">
    <source>
        <dbReference type="Proteomes" id="UP000254123"/>
    </source>
</evidence>
<feature type="compositionally biased region" description="Basic and acidic residues" evidence="3">
    <location>
        <begin position="2432"/>
        <end position="2460"/>
    </location>
</feature>
<dbReference type="PANTHER" id="PTHR23160:SF19">
    <property type="entry name" value="MYOSIN HEAVY CHAIN-RELATED PROTEIN"/>
    <property type="match status" value="1"/>
</dbReference>
<feature type="compositionally biased region" description="Basic and acidic residues" evidence="3">
    <location>
        <begin position="1568"/>
        <end position="1596"/>
    </location>
</feature>
<dbReference type="Pfam" id="PF22775">
    <property type="entry name" value="GA_3"/>
    <property type="match status" value="26"/>
</dbReference>
<feature type="region of interest" description="Disordered" evidence="3">
    <location>
        <begin position="1228"/>
        <end position="1334"/>
    </location>
</feature>
<feature type="region of interest" description="Disordered" evidence="3">
    <location>
        <begin position="1161"/>
        <end position="1182"/>
    </location>
</feature>
<feature type="compositionally biased region" description="Basic and acidic residues" evidence="3">
    <location>
        <begin position="2144"/>
        <end position="2172"/>
    </location>
</feature>
<feature type="region of interest" description="Disordered" evidence="3">
    <location>
        <begin position="653"/>
        <end position="762"/>
    </location>
</feature>
<feature type="domain" description="Minor extracellular protease Epr GA-like" evidence="6">
    <location>
        <begin position="1525"/>
        <end position="1619"/>
    </location>
</feature>
<feature type="region of interest" description="Disordered" evidence="3">
    <location>
        <begin position="316"/>
        <end position="470"/>
    </location>
</feature>
<feature type="compositionally biased region" description="Low complexity" evidence="3">
    <location>
        <begin position="2990"/>
        <end position="3001"/>
    </location>
</feature>
<dbReference type="RefSeq" id="WP_115342956.1">
    <property type="nucleotide sequence ID" value="NZ_UGVC01000001.1"/>
</dbReference>
<feature type="domain" description="Minor extracellular protease Epr GA-like" evidence="6">
    <location>
        <begin position="2584"/>
        <end position="2671"/>
    </location>
</feature>
<feature type="region of interest" description="Disordered" evidence="3">
    <location>
        <begin position="1954"/>
        <end position="1981"/>
    </location>
</feature>
<feature type="compositionally biased region" description="Basic and acidic residues" evidence="3">
    <location>
        <begin position="266"/>
        <end position="280"/>
    </location>
</feature>
<feature type="domain" description="Minor extracellular protease Epr GA-like" evidence="6">
    <location>
        <begin position="1334"/>
        <end position="1428"/>
    </location>
</feature>
<feature type="compositionally biased region" description="Low complexity" evidence="3">
    <location>
        <begin position="160"/>
        <end position="172"/>
    </location>
</feature>
<feature type="region of interest" description="Disordered" evidence="3">
    <location>
        <begin position="3093"/>
        <end position="3113"/>
    </location>
</feature>
<feature type="domain" description="Minor extracellular protease Epr GA-like" evidence="6">
    <location>
        <begin position="661"/>
        <end position="755"/>
    </location>
</feature>
<feature type="region of interest" description="Disordered" evidence="3">
    <location>
        <begin position="2534"/>
        <end position="2557"/>
    </location>
</feature>
<feature type="region of interest" description="Disordered" evidence="3">
    <location>
        <begin position="228"/>
        <end position="280"/>
    </location>
</feature>
<feature type="compositionally biased region" description="Basic and acidic residues" evidence="3">
    <location>
        <begin position="193"/>
        <end position="208"/>
    </location>
</feature>
<name>A0A379LJP7_9GAMM</name>
<gene>
    <name evidence="7" type="ORF">NCTC10526_00993</name>
</gene>
<feature type="domain" description="Minor extracellular protease Epr GA-like" evidence="6">
    <location>
        <begin position="1622"/>
        <end position="1716"/>
    </location>
</feature>
<feature type="region of interest" description="Disordered" evidence="3">
    <location>
        <begin position="2306"/>
        <end position="2334"/>
    </location>
</feature>
<feature type="region of interest" description="Disordered" evidence="3">
    <location>
        <begin position="1093"/>
        <end position="1117"/>
    </location>
</feature>
<evidence type="ECO:0000259" key="6">
    <source>
        <dbReference type="Pfam" id="PF22775"/>
    </source>
</evidence>
<dbReference type="Gene3D" id="2.60.40.10">
    <property type="entry name" value="Immunoglobulins"/>
    <property type="match status" value="7"/>
</dbReference>
<keyword evidence="1 2" id="KW-0175">Coiled coil</keyword>
<feature type="region of interest" description="Disordered" evidence="3">
    <location>
        <begin position="2987"/>
        <end position="3007"/>
    </location>
</feature>
<feature type="domain" description="Bacterial Ig-like" evidence="5">
    <location>
        <begin position="3297"/>
        <end position="3386"/>
    </location>
</feature>
<evidence type="ECO:0000256" key="1">
    <source>
        <dbReference type="ARBA" id="ARBA00023054"/>
    </source>
</evidence>
<feature type="domain" description="Minor extracellular protease Epr GA-like" evidence="6">
    <location>
        <begin position="856"/>
        <end position="945"/>
    </location>
</feature>
<feature type="domain" description="Minor extracellular protease Epr GA-like" evidence="6">
    <location>
        <begin position="2008"/>
        <end position="2097"/>
    </location>
</feature>
<feature type="domain" description="Minor extracellular protease Epr GA-like" evidence="6">
    <location>
        <begin position="2296"/>
        <end position="2385"/>
    </location>
</feature>
<dbReference type="NCBIfam" id="NF033510">
    <property type="entry name" value="Ca_tandemer"/>
    <property type="match status" value="5"/>
</dbReference>
<feature type="region of interest" description="Disordered" evidence="3">
    <location>
        <begin position="861"/>
        <end position="894"/>
    </location>
</feature>